<keyword evidence="2" id="KW-1185">Reference proteome</keyword>
<sequence>MSQGTLYLIAASPRSSLFIDLVKYLNLDIKISDGTDPEYKKNFPLKKFPTFSGPKGSDYHLTEAIALLIYIISLKSPSDNYNFYGSNVLEQGKVWKWVSFVNSEMISTLVGFIYPVIGNLPYTKEGVAKAYADLESYADLFEEQLKETKYLATNDRPTLADIWAVQSWRWAFQTAFDKAWLDNRPVLKKWFREIADTDPIASLSLKGFEPVDVALKNEAPKKKL</sequence>
<protein>
    <submittedName>
        <fullName evidence="1">Unnamed protein product</fullName>
    </submittedName>
</protein>
<proteinExistence type="predicted"/>
<evidence type="ECO:0000313" key="2">
    <source>
        <dbReference type="Proteomes" id="UP001165064"/>
    </source>
</evidence>
<accession>A0ACB5T3S4</accession>
<comment type="caution">
    <text evidence="1">The sequence shown here is derived from an EMBL/GenBank/DDBJ whole genome shotgun (WGS) entry which is preliminary data.</text>
</comment>
<dbReference type="EMBL" id="BSXS01003241">
    <property type="protein sequence ID" value="GME80870.1"/>
    <property type="molecule type" value="Genomic_DNA"/>
</dbReference>
<reference evidence="1" key="1">
    <citation type="submission" date="2023-04" db="EMBL/GenBank/DDBJ databases">
        <title>Ambrosiozyma monospora NBRC 10751.</title>
        <authorList>
            <person name="Ichikawa N."/>
            <person name="Sato H."/>
            <person name="Tonouchi N."/>
        </authorList>
    </citation>
    <scope>NUCLEOTIDE SEQUENCE</scope>
    <source>
        <strain evidence="1">NBRC 10751</strain>
    </source>
</reference>
<dbReference type="Proteomes" id="UP001165064">
    <property type="component" value="Unassembled WGS sequence"/>
</dbReference>
<organism evidence="1 2">
    <name type="scientific">Ambrosiozyma monospora</name>
    <name type="common">Yeast</name>
    <name type="synonym">Endomycopsis monosporus</name>
    <dbReference type="NCBI Taxonomy" id="43982"/>
    <lineage>
        <taxon>Eukaryota</taxon>
        <taxon>Fungi</taxon>
        <taxon>Dikarya</taxon>
        <taxon>Ascomycota</taxon>
        <taxon>Saccharomycotina</taxon>
        <taxon>Pichiomycetes</taxon>
        <taxon>Pichiales</taxon>
        <taxon>Pichiaceae</taxon>
        <taxon>Ambrosiozyma</taxon>
    </lineage>
</organism>
<evidence type="ECO:0000313" key="1">
    <source>
        <dbReference type="EMBL" id="GME80870.1"/>
    </source>
</evidence>
<gene>
    <name evidence="1" type="ORF">Amon02_000465000</name>
</gene>
<name>A0ACB5T3S4_AMBMO</name>